<dbReference type="GO" id="GO:0008955">
    <property type="term" value="F:peptidoglycan glycosyltransferase activity"/>
    <property type="evidence" value="ECO:0007669"/>
    <property type="project" value="UniProtKB-EC"/>
</dbReference>
<evidence type="ECO:0000256" key="18">
    <source>
        <dbReference type="SAM" id="MobiDB-lite"/>
    </source>
</evidence>
<keyword evidence="5" id="KW-1003">Cell membrane</keyword>
<evidence type="ECO:0000256" key="2">
    <source>
        <dbReference type="ARBA" id="ARBA00004752"/>
    </source>
</evidence>
<keyword evidence="15" id="KW-0961">Cell wall biogenesis/degradation</keyword>
<reference evidence="22 23" key="1">
    <citation type="submission" date="2024-04" db="EMBL/GenBank/DDBJ databases">
        <title>Novel genus in family Flammeovirgaceae.</title>
        <authorList>
            <person name="Nguyen T.H."/>
            <person name="Vuong T.Q."/>
            <person name="Le H."/>
            <person name="Kim S.-G."/>
        </authorList>
    </citation>
    <scope>NUCLEOTIDE SEQUENCE [LARGE SCALE GENOMIC DNA]</scope>
    <source>
        <strain evidence="22 23">JCM 23209</strain>
    </source>
</reference>
<dbReference type="Pfam" id="PF00912">
    <property type="entry name" value="Transgly"/>
    <property type="match status" value="1"/>
</dbReference>
<keyword evidence="11" id="KW-0133">Cell shape</keyword>
<keyword evidence="14" id="KW-0511">Multifunctional enzyme</keyword>
<evidence type="ECO:0000259" key="21">
    <source>
        <dbReference type="Pfam" id="PF00912"/>
    </source>
</evidence>
<dbReference type="RefSeq" id="WP_346819357.1">
    <property type="nucleotide sequence ID" value="NZ_JBDKWZ010000001.1"/>
</dbReference>
<evidence type="ECO:0000256" key="10">
    <source>
        <dbReference type="ARBA" id="ARBA00022801"/>
    </source>
</evidence>
<dbReference type="InterPro" id="IPR001460">
    <property type="entry name" value="PCN-bd_Tpept"/>
</dbReference>
<comment type="subcellular location">
    <subcellularLocation>
        <location evidence="1">Cell membrane</location>
    </subcellularLocation>
</comment>
<evidence type="ECO:0000256" key="1">
    <source>
        <dbReference type="ARBA" id="ARBA00004236"/>
    </source>
</evidence>
<dbReference type="PANTHER" id="PTHR32282:SF11">
    <property type="entry name" value="PENICILLIN-BINDING PROTEIN 1B"/>
    <property type="match status" value="1"/>
</dbReference>
<keyword evidence="19" id="KW-0812">Transmembrane</keyword>
<dbReference type="InterPro" id="IPR050396">
    <property type="entry name" value="Glycosyltr_51/Transpeptidase"/>
</dbReference>
<keyword evidence="6" id="KW-0121">Carboxypeptidase</keyword>
<accession>A0AAW9S5C8</accession>
<dbReference type="InterPro" id="IPR036950">
    <property type="entry name" value="PBP_transglycosylase"/>
</dbReference>
<evidence type="ECO:0000256" key="13">
    <source>
        <dbReference type="ARBA" id="ARBA00023136"/>
    </source>
</evidence>
<keyword evidence="23" id="KW-1185">Reference proteome</keyword>
<keyword evidence="9" id="KW-0808">Transferase</keyword>
<dbReference type="Gene3D" id="3.40.710.10">
    <property type="entry name" value="DD-peptidase/beta-lactamase superfamily"/>
    <property type="match status" value="2"/>
</dbReference>
<evidence type="ECO:0000256" key="4">
    <source>
        <dbReference type="ARBA" id="ARBA00007739"/>
    </source>
</evidence>
<evidence type="ECO:0000256" key="11">
    <source>
        <dbReference type="ARBA" id="ARBA00022960"/>
    </source>
</evidence>
<feature type="domain" description="Glycosyl transferase family 51" evidence="21">
    <location>
        <begin position="102"/>
        <end position="273"/>
    </location>
</feature>
<comment type="catalytic activity">
    <reaction evidence="16">
        <text>Preferential cleavage: (Ac)2-L-Lys-D-Ala-|-D-Ala. Also transpeptidation of peptidyl-alanyl moieties that are N-acyl substituents of D-alanine.</text>
        <dbReference type="EC" id="3.4.16.4"/>
    </reaction>
</comment>
<dbReference type="EMBL" id="JBDKWZ010000001">
    <property type="protein sequence ID" value="MEN7546573.1"/>
    <property type="molecule type" value="Genomic_DNA"/>
</dbReference>
<evidence type="ECO:0000256" key="16">
    <source>
        <dbReference type="ARBA" id="ARBA00034000"/>
    </source>
</evidence>
<gene>
    <name evidence="22" type="ORF">AAG747_01560</name>
</gene>
<sequence>MKLTNNLQNVLTYLRKKLKQFPAKARHMGEYLRTHFQWKWLLLGIIGIFLFGLLCAFGFLLAVHQGSFGKLPSSEELSHIQHHEASEIYSADGLLLGKYFIQERTNITYEQLSKNVTDALVATEDARFFEHNGIDYKSLFRVFFKTILMQDASSGGGSTITQQLAKNLYPREAYGIFALLVSKVKEAIIANRLEEMYSKEEILTLYFNTVPFGDHSFGIETAAERFFNKKPIELNVAEAAVLVGMLKANYTYNPRLFPEKSQERRNVVLSQMEKYGYLESSVKDSLQQLPIELDYQYQTHNEGLATYFREHLRQELQQQVASLQKEDGTPYNLYTDGLKIYTTIDSRAQTMAEKAMSSHMEELQKLFFQHWKNRTPWGKDESFVWKLAQQSPRYQQLQKQGLKEKQIREVFEQPVKTTIFTWQGEEEKEISPLDSVKHHLHFLHAGVLAMDPKSGAVKVWIGGINHKYFKYDHVNTQTKRQVGSTFKPIVYAAALENGISPCQYFSNELVSYAEYDDWTPKNSDGNYEGKYSLTGALTKSVNTVSVKLILENGIDNTIQFARKLGIESDIEPVPSIALGAANISLYEMVNAYSVFANLGYQVKPHYLLRIEDKHGKVLKNFRPATSPQKVVSTQTAQLITEMLKSVVDSGTAASLRSRYGLRNDIAGKTGTTQSHADGWFMGYTPHLVMGVWVGSDYPNIHFRSIKLGQGATMALPIWGKFMQQLNKDESLKAVSRARFKRPSGEVLRLLDCPAFKDNAPFMANFFESLFGPRKKEPNVKQAKKKRKRNQRRRKSHPRIKFRKRR</sequence>
<dbReference type="InterPro" id="IPR023346">
    <property type="entry name" value="Lysozyme-like_dom_sf"/>
</dbReference>
<comment type="caution">
    <text evidence="22">The sequence shown here is derived from an EMBL/GenBank/DDBJ whole genome shotgun (WGS) entry which is preliminary data.</text>
</comment>
<dbReference type="Gene3D" id="1.10.3810.10">
    <property type="entry name" value="Biosynthetic peptidoglycan transglycosylase-like"/>
    <property type="match status" value="1"/>
</dbReference>
<dbReference type="Proteomes" id="UP001403385">
    <property type="component" value="Unassembled WGS sequence"/>
</dbReference>
<dbReference type="NCBIfam" id="TIGR02074">
    <property type="entry name" value="PBP_1a_fam"/>
    <property type="match status" value="1"/>
</dbReference>
<dbReference type="InterPro" id="IPR001264">
    <property type="entry name" value="Glyco_trans_51"/>
</dbReference>
<evidence type="ECO:0000256" key="7">
    <source>
        <dbReference type="ARBA" id="ARBA00022670"/>
    </source>
</evidence>
<dbReference type="GO" id="GO:0005886">
    <property type="term" value="C:plasma membrane"/>
    <property type="evidence" value="ECO:0007669"/>
    <property type="project" value="UniProtKB-SubCell"/>
</dbReference>
<dbReference type="GO" id="GO:0008360">
    <property type="term" value="P:regulation of cell shape"/>
    <property type="evidence" value="ECO:0007669"/>
    <property type="project" value="UniProtKB-KW"/>
</dbReference>
<comment type="catalytic activity">
    <reaction evidence="17">
        <text>[GlcNAc-(1-&gt;4)-Mur2Ac(oyl-L-Ala-gamma-D-Glu-L-Lys-D-Ala-D-Ala)](n)-di-trans,octa-cis-undecaprenyl diphosphate + beta-D-GlcNAc-(1-&gt;4)-Mur2Ac(oyl-L-Ala-gamma-D-Glu-L-Lys-D-Ala-D-Ala)-di-trans,octa-cis-undecaprenyl diphosphate = [GlcNAc-(1-&gt;4)-Mur2Ac(oyl-L-Ala-gamma-D-Glu-L-Lys-D-Ala-D-Ala)](n+1)-di-trans,octa-cis-undecaprenyl diphosphate + di-trans,octa-cis-undecaprenyl diphosphate + H(+)</text>
        <dbReference type="Rhea" id="RHEA:23708"/>
        <dbReference type="Rhea" id="RHEA-COMP:9602"/>
        <dbReference type="Rhea" id="RHEA-COMP:9603"/>
        <dbReference type="ChEBI" id="CHEBI:15378"/>
        <dbReference type="ChEBI" id="CHEBI:58405"/>
        <dbReference type="ChEBI" id="CHEBI:60033"/>
        <dbReference type="ChEBI" id="CHEBI:78435"/>
        <dbReference type="EC" id="2.4.99.28"/>
    </reaction>
</comment>
<feature type="region of interest" description="Disordered" evidence="18">
    <location>
        <begin position="774"/>
        <end position="805"/>
    </location>
</feature>
<keyword evidence="10" id="KW-0378">Hydrolase</keyword>
<dbReference type="SUPFAM" id="SSF53955">
    <property type="entry name" value="Lysozyme-like"/>
    <property type="match status" value="1"/>
</dbReference>
<evidence type="ECO:0000256" key="14">
    <source>
        <dbReference type="ARBA" id="ARBA00023268"/>
    </source>
</evidence>
<dbReference type="GO" id="GO:0006508">
    <property type="term" value="P:proteolysis"/>
    <property type="evidence" value="ECO:0007669"/>
    <property type="project" value="UniProtKB-KW"/>
</dbReference>
<keyword evidence="13 19" id="KW-0472">Membrane</keyword>
<evidence type="ECO:0000313" key="23">
    <source>
        <dbReference type="Proteomes" id="UP001403385"/>
    </source>
</evidence>
<evidence type="ECO:0000256" key="12">
    <source>
        <dbReference type="ARBA" id="ARBA00022984"/>
    </source>
</evidence>
<evidence type="ECO:0000313" key="22">
    <source>
        <dbReference type="EMBL" id="MEN7546573.1"/>
    </source>
</evidence>
<keyword evidence="7" id="KW-0645">Protease</keyword>
<dbReference type="AlphaFoldDB" id="A0AAW9S5C8"/>
<evidence type="ECO:0000259" key="20">
    <source>
        <dbReference type="Pfam" id="PF00905"/>
    </source>
</evidence>
<evidence type="ECO:0000256" key="19">
    <source>
        <dbReference type="SAM" id="Phobius"/>
    </source>
</evidence>
<feature type="transmembrane region" description="Helical" evidence="19">
    <location>
        <begin position="40"/>
        <end position="63"/>
    </location>
</feature>
<evidence type="ECO:0000256" key="17">
    <source>
        <dbReference type="ARBA" id="ARBA00049902"/>
    </source>
</evidence>
<protein>
    <submittedName>
        <fullName evidence="22">PBP1A family penicillin-binding protein</fullName>
    </submittedName>
</protein>
<dbReference type="InterPro" id="IPR012338">
    <property type="entry name" value="Beta-lactam/transpept-like"/>
</dbReference>
<dbReference type="GO" id="GO:0030288">
    <property type="term" value="C:outer membrane-bounded periplasmic space"/>
    <property type="evidence" value="ECO:0007669"/>
    <property type="project" value="TreeGrafter"/>
</dbReference>
<dbReference type="GO" id="GO:0009252">
    <property type="term" value="P:peptidoglycan biosynthetic process"/>
    <property type="evidence" value="ECO:0007669"/>
    <property type="project" value="UniProtKB-KW"/>
</dbReference>
<evidence type="ECO:0000256" key="3">
    <source>
        <dbReference type="ARBA" id="ARBA00007090"/>
    </source>
</evidence>
<feature type="domain" description="Penicillin-binding protein transpeptidase" evidence="20">
    <location>
        <begin position="446"/>
        <end position="686"/>
    </location>
</feature>
<keyword evidence="8" id="KW-0328">Glycosyltransferase</keyword>
<dbReference type="PANTHER" id="PTHR32282">
    <property type="entry name" value="BINDING PROTEIN TRANSPEPTIDASE, PUTATIVE-RELATED"/>
    <property type="match status" value="1"/>
</dbReference>
<evidence type="ECO:0000256" key="8">
    <source>
        <dbReference type="ARBA" id="ARBA00022676"/>
    </source>
</evidence>
<dbReference type="Pfam" id="PF00905">
    <property type="entry name" value="Transpeptidase"/>
    <property type="match status" value="1"/>
</dbReference>
<evidence type="ECO:0000256" key="5">
    <source>
        <dbReference type="ARBA" id="ARBA00022475"/>
    </source>
</evidence>
<comment type="similarity">
    <text evidence="3">In the C-terminal section; belongs to the transpeptidase family.</text>
</comment>
<feature type="compositionally biased region" description="Basic residues" evidence="18">
    <location>
        <begin position="781"/>
        <end position="805"/>
    </location>
</feature>
<evidence type="ECO:0000256" key="6">
    <source>
        <dbReference type="ARBA" id="ARBA00022645"/>
    </source>
</evidence>
<name>A0AAW9S5C8_9BACT</name>
<proteinExistence type="inferred from homology"/>
<dbReference type="GO" id="GO:0071555">
    <property type="term" value="P:cell wall organization"/>
    <property type="evidence" value="ECO:0007669"/>
    <property type="project" value="UniProtKB-KW"/>
</dbReference>
<keyword evidence="19" id="KW-1133">Transmembrane helix</keyword>
<comment type="pathway">
    <text evidence="2">Cell wall biogenesis; peptidoglycan biosynthesis.</text>
</comment>
<keyword evidence="12" id="KW-0573">Peptidoglycan synthesis</keyword>
<dbReference type="GO" id="GO:0009002">
    <property type="term" value="F:serine-type D-Ala-D-Ala carboxypeptidase activity"/>
    <property type="evidence" value="ECO:0007669"/>
    <property type="project" value="UniProtKB-EC"/>
</dbReference>
<evidence type="ECO:0000256" key="15">
    <source>
        <dbReference type="ARBA" id="ARBA00023316"/>
    </source>
</evidence>
<organism evidence="22 23">
    <name type="scientific">Rapidithrix thailandica</name>
    <dbReference type="NCBI Taxonomy" id="413964"/>
    <lineage>
        <taxon>Bacteria</taxon>
        <taxon>Pseudomonadati</taxon>
        <taxon>Bacteroidota</taxon>
        <taxon>Cytophagia</taxon>
        <taxon>Cytophagales</taxon>
        <taxon>Flammeovirgaceae</taxon>
        <taxon>Rapidithrix</taxon>
    </lineage>
</organism>
<evidence type="ECO:0000256" key="9">
    <source>
        <dbReference type="ARBA" id="ARBA00022679"/>
    </source>
</evidence>
<dbReference type="GO" id="GO:0008658">
    <property type="term" value="F:penicillin binding"/>
    <property type="evidence" value="ECO:0007669"/>
    <property type="project" value="InterPro"/>
</dbReference>
<dbReference type="SUPFAM" id="SSF56601">
    <property type="entry name" value="beta-lactamase/transpeptidase-like"/>
    <property type="match status" value="1"/>
</dbReference>
<comment type="similarity">
    <text evidence="4">In the N-terminal section; belongs to the glycosyltransferase 51 family.</text>
</comment>